<sequence length="244" mass="26233">MKKSVGVILALVVTVLTIGAAFTVQHFVSADQAVERQAQSSQTSSSTQATTSASSSMAHVRSTQTSQSTTTKRVKPKHQATARRQHHQAAASAHSQSRRTSAVKKRQSAQSTRSSQTARTSRAATTTTKATATKSTPKAVKSTTTAESVHLVVTGYHKTFFDGRVKINAKSTAFSVLKASKLKLVYQGGVAFYVSSINGLAQNDIKTGSGWKYKVNGKFIDRAANQTKVGKNDSVHWYFTTKGY</sequence>
<feature type="compositionally biased region" description="Low complexity" evidence="1">
    <location>
        <begin position="37"/>
        <end position="71"/>
    </location>
</feature>
<feature type="compositionally biased region" description="Low complexity" evidence="1">
    <location>
        <begin position="108"/>
        <end position="139"/>
    </location>
</feature>
<dbReference type="EMBL" id="BJZK01000008">
    <property type="protein sequence ID" value="GEO71875.1"/>
    <property type="molecule type" value="Genomic_DNA"/>
</dbReference>
<gene>
    <name evidence="3" type="ORF">LZY01_10430</name>
</gene>
<reference evidence="3 4" key="1">
    <citation type="submission" date="2019-07" db="EMBL/GenBank/DDBJ databases">
        <title>Whole genome shotgun sequence of Lactobacillus zymae NBRC 107157.</title>
        <authorList>
            <person name="Hosoyama A."/>
            <person name="Uohara A."/>
            <person name="Ohji S."/>
            <person name="Ichikawa N."/>
        </authorList>
    </citation>
    <scope>NUCLEOTIDE SEQUENCE [LARGE SCALE GENOMIC DNA]</scope>
    <source>
        <strain evidence="3 4">NBRC 107157</strain>
    </source>
</reference>
<feature type="compositionally biased region" description="Low complexity" evidence="1">
    <location>
        <begin position="88"/>
        <end position="100"/>
    </location>
</feature>
<keyword evidence="4" id="KW-1185">Reference proteome</keyword>
<evidence type="ECO:0000313" key="3">
    <source>
        <dbReference type="EMBL" id="GEO71875.1"/>
    </source>
</evidence>
<dbReference type="InterPro" id="IPR027954">
    <property type="entry name" value="Transcobalamin-like_C"/>
</dbReference>
<accession>A0ABQ0WVI1</accession>
<evidence type="ECO:0000259" key="2">
    <source>
        <dbReference type="Pfam" id="PF14478"/>
    </source>
</evidence>
<dbReference type="RefSeq" id="WP_057734363.1">
    <property type="nucleotide sequence ID" value="NZ_BJZK01000008.1"/>
</dbReference>
<feature type="compositionally biased region" description="Basic residues" evidence="1">
    <location>
        <begin position="72"/>
        <end position="87"/>
    </location>
</feature>
<proteinExistence type="predicted"/>
<evidence type="ECO:0000256" key="1">
    <source>
        <dbReference type="SAM" id="MobiDB-lite"/>
    </source>
</evidence>
<feature type="region of interest" description="Disordered" evidence="1">
    <location>
        <begin position="37"/>
        <end position="139"/>
    </location>
</feature>
<name>A0ABQ0WVI1_9LACO</name>
<organism evidence="3 4">
    <name type="scientific">Levilactobacillus zymae</name>
    <dbReference type="NCBI Taxonomy" id="267363"/>
    <lineage>
        <taxon>Bacteria</taxon>
        <taxon>Bacillati</taxon>
        <taxon>Bacillota</taxon>
        <taxon>Bacilli</taxon>
        <taxon>Lactobacillales</taxon>
        <taxon>Lactobacillaceae</taxon>
        <taxon>Levilactobacillus</taxon>
    </lineage>
</organism>
<protein>
    <recommendedName>
        <fullName evidence="2">Transcobalamin-like C-terminal domain-containing protein</fullName>
    </recommendedName>
</protein>
<evidence type="ECO:0000313" key="4">
    <source>
        <dbReference type="Proteomes" id="UP000321794"/>
    </source>
</evidence>
<dbReference type="Gene3D" id="2.170.130.30">
    <property type="match status" value="1"/>
</dbReference>
<comment type="caution">
    <text evidence="3">The sequence shown here is derived from an EMBL/GenBank/DDBJ whole genome shotgun (WGS) entry which is preliminary data.</text>
</comment>
<feature type="domain" description="Transcobalamin-like C-terminal" evidence="2">
    <location>
        <begin position="171"/>
        <end position="240"/>
    </location>
</feature>
<dbReference type="Pfam" id="PF14478">
    <property type="entry name" value="DUF4430"/>
    <property type="match status" value="1"/>
</dbReference>
<dbReference type="Proteomes" id="UP000321794">
    <property type="component" value="Unassembled WGS sequence"/>
</dbReference>